<evidence type="ECO:0000256" key="1">
    <source>
        <dbReference type="SAM" id="SignalP"/>
    </source>
</evidence>
<name>A0A0A9C7W2_ARUDO</name>
<organism evidence="2">
    <name type="scientific">Arundo donax</name>
    <name type="common">Giant reed</name>
    <name type="synonym">Donax arundinaceus</name>
    <dbReference type="NCBI Taxonomy" id="35708"/>
    <lineage>
        <taxon>Eukaryota</taxon>
        <taxon>Viridiplantae</taxon>
        <taxon>Streptophyta</taxon>
        <taxon>Embryophyta</taxon>
        <taxon>Tracheophyta</taxon>
        <taxon>Spermatophyta</taxon>
        <taxon>Magnoliopsida</taxon>
        <taxon>Liliopsida</taxon>
        <taxon>Poales</taxon>
        <taxon>Poaceae</taxon>
        <taxon>PACMAD clade</taxon>
        <taxon>Arundinoideae</taxon>
        <taxon>Arundineae</taxon>
        <taxon>Arundo</taxon>
    </lineage>
</organism>
<feature type="signal peptide" evidence="1">
    <location>
        <begin position="1"/>
        <end position="16"/>
    </location>
</feature>
<reference evidence="2" key="1">
    <citation type="submission" date="2014-09" db="EMBL/GenBank/DDBJ databases">
        <authorList>
            <person name="Magalhaes I.L.F."/>
            <person name="Oliveira U."/>
            <person name="Santos F.R."/>
            <person name="Vidigal T.H.D.A."/>
            <person name="Brescovit A.D."/>
            <person name="Santos A.J."/>
        </authorList>
    </citation>
    <scope>NUCLEOTIDE SEQUENCE</scope>
    <source>
        <tissue evidence="2">Shoot tissue taken approximately 20 cm above the soil surface</tissue>
    </source>
</reference>
<reference evidence="2" key="2">
    <citation type="journal article" date="2015" name="Data Brief">
        <title>Shoot transcriptome of the giant reed, Arundo donax.</title>
        <authorList>
            <person name="Barrero R.A."/>
            <person name="Guerrero F.D."/>
            <person name="Moolhuijzen P."/>
            <person name="Goolsby J.A."/>
            <person name="Tidwell J."/>
            <person name="Bellgard S.E."/>
            <person name="Bellgard M.I."/>
        </authorList>
    </citation>
    <scope>NUCLEOTIDE SEQUENCE</scope>
    <source>
        <tissue evidence="2">Shoot tissue taken approximately 20 cm above the soil surface</tissue>
    </source>
</reference>
<keyword evidence="1" id="KW-0732">Signal</keyword>
<sequence length="71" mass="8039">MFFYIFLAVLFSSVVPSRIQHNGFSGLIQRQKREVSGITDHRMAERLKVAVMVFVKTKGVYSQSDSDLASN</sequence>
<proteinExistence type="predicted"/>
<accession>A0A0A9C7W2</accession>
<protein>
    <submittedName>
        <fullName evidence="2">Uncharacterized protein</fullName>
    </submittedName>
</protein>
<feature type="chain" id="PRO_5002045995" evidence="1">
    <location>
        <begin position="17"/>
        <end position="71"/>
    </location>
</feature>
<dbReference type="AlphaFoldDB" id="A0A0A9C7W2"/>
<evidence type="ECO:0000313" key="2">
    <source>
        <dbReference type="EMBL" id="JAD70553.1"/>
    </source>
</evidence>
<dbReference type="EMBL" id="GBRH01227342">
    <property type="protein sequence ID" value="JAD70553.1"/>
    <property type="molecule type" value="Transcribed_RNA"/>
</dbReference>